<evidence type="ECO:0000313" key="2">
    <source>
        <dbReference type="EMBL" id="KCW52499.1"/>
    </source>
</evidence>
<protein>
    <submittedName>
        <fullName evidence="2">Uncharacterized protein</fullName>
    </submittedName>
</protein>
<evidence type="ECO:0000256" key="1">
    <source>
        <dbReference type="SAM" id="MobiDB-lite"/>
    </source>
</evidence>
<organism evidence="2">
    <name type="scientific">Eucalyptus grandis</name>
    <name type="common">Flooded gum</name>
    <dbReference type="NCBI Taxonomy" id="71139"/>
    <lineage>
        <taxon>Eukaryota</taxon>
        <taxon>Viridiplantae</taxon>
        <taxon>Streptophyta</taxon>
        <taxon>Embryophyta</taxon>
        <taxon>Tracheophyta</taxon>
        <taxon>Spermatophyta</taxon>
        <taxon>Magnoliopsida</taxon>
        <taxon>eudicotyledons</taxon>
        <taxon>Gunneridae</taxon>
        <taxon>Pentapetalae</taxon>
        <taxon>rosids</taxon>
        <taxon>malvids</taxon>
        <taxon>Myrtales</taxon>
        <taxon>Myrtaceae</taxon>
        <taxon>Myrtoideae</taxon>
        <taxon>Eucalypteae</taxon>
        <taxon>Eucalyptus</taxon>
    </lineage>
</organism>
<accession>A0A059AFJ7</accession>
<gene>
    <name evidence="2" type="ORF">EUGRSUZ_J01895</name>
</gene>
<dbReference type="AlphaFoldDB" id="A0A059AFJ7"/>
<reference evidence="2" key="1">
    <citation type="submission" date="2013-07" db="EMBL/GenBank/DDBJ databases">
        <title>The genome of Eucalyptus grandis.</title>
        <authorList>
            <person name="Schmutz J."/>
            <person name="Hayes R."/>
            <person name="Myburg A."/>
            <person name="Tuskan G."/>
            <person name="Grattapaglia D."/>
            <person name="Rokhsar D.S."/>
        </authorList>
    </citation>
    <scope>NUCLEOTIDE SEQUENCE</scope>
    <source>
        <tissue evidence="2">Leaf extractions</tissue>
    </source>
</reference>
<dbReference type="Gramene" id="KCW52499">
    <property type="protein sequence ID" value="KCW52499"/>
    <property type="gene ID" value="EUGRSUZ_J01895"/>
</dbReference>
<feature type="region of interest" description="Disordered" evidence="1">
    <location>
        <begin position="1"/>
        <end position="52"/>
    </location>
</feature>
<name>A0A059AFJ7_EUCGR</name>
<proteinExistence type="predicted"/>
<dbReference type="EMBL" id="KK198762">
    <property type="protein sequence ID" value="KCW52499.1"/>
    <property type="molecule type" value="Genomic_DNA"/>
</dbReference>
<dbReference type="InParanoid" id="A0A059AFJ7"/>
<sequence length="105" mass="12023">MSTEASSETRRIERLISFPSQGRGEATVREVDSATSPKQSPRHRSSEQSDRASAIAPWTIEYVRLSIYLAFGHMFNRFQVQILAKLVIQIILDLYVQHNNLHIPQ</sequence>